<dbReference type="SUPFAM" id="SSF81383">
    <property type="entry name" value="F-box domain"/>
    <property type="match status" value="1"/>
</dbReference>
<dbReference type="OrthoDB" id="6058203at2759"/>
<dbReference type="InterPro" id="IPR001810">
    <property type="entry name" value="F-box_dom"/>
</dbReference>
<sequence>MSIVTLPDRSLKPKNLPPSSRLLNLPPELLLQVLSWLDPPSFSIVLHVCKSIRDHASSSRTLLLHQINKVPGSTKTLNPQESTIRLLSRFHRRATRHLQHGIEVNTDLKFWTTQEHTINQRQSTLHLCPCLQNDHLWIAEIDQKEPRVRVYSSKSGCAPQLLKVLSPHTMMSMYTSPHEKPEIFFKVLMVAFTPSPNPEKCCDKVSVLYSYELQPTLINCFIEQAIFDAQFRFKLTTYDLGQYPVMPDGPNVYSIEGRGRYPTALITPNMFTAIITWKDADNSNQISTVEYHLHKRLKADGSKLNPMIPTTADGIDLACEERINEEHVAFLAMSEEGEDPPYPFTAVSSMKQFDNSINIYHPKSPVPFWRIPEAVIQYGWRVESIDHLPSECELRESNGEFTGKNVGLPIASHHEHRIFQHEHDPKTFDCMNKMLHLAVRVTKRSSCTITRPYLVTALEVVEDCSKIYLGWNLDHLEHRIVAELHGMDFDALSTLGIISTVAHSGRRIAMTSWNRVFIWAVNPRAFIDGRKSFGDNHEILKTETEYRANQSTWGHSYYENCLEDGVVVLNAVELPSAGVVYSLEFQSDNVLWAWTDRGLVQWKFDRFCSARRQTEVLGQCRHTDMSGPKPAGSVTCTTQELTDEFKQMKRSSLEDVEMGRLELEPNKTEHCDGEFELWFEAMEMENCESAES</sequence>
<name>A0A9P4S1N9_9PEZI</name>
<gene>
    <name evidence="2" type="ORF">M501DRAFT_989499</name>
</gene>
<protein>
    <recommendedName>
        <fullName evidence="1">F-box domain-containing protein</fullName>
    </recommendedName>
</protein>
<dbReference type="SMART" id="SM00256">
    <property type="entry name" value="FBOX"/>
    <property type="match status" value="1"/>
</dbReference>
<evidence type="ECO:0000313" key="2">
    <source>
        <dbReference type="EMBL" id="KAF2834737.1"/>
    </source>
</evidence>
<evidence type="ECO:0000313" key="3">
    <source>
        <dbReference type="Proteomes" id="UP000799429"/>
    </source>
</evidence>
<keyword evidence="3" id="KW-1185">Reference proteome</keyword>
<dbReference type="PROSITE" id="PS50181">
    <property type="entry name" value="FBOX"/>
    <property type="match status" value="1"/>
</dbReference>
<dbReference type="InterPro" id="IPR036047">
    <property type="entry name" value="F-box-like_dom_sf"/>
</dbReference>
<organism evidence="2 3">
    <name type="scientific">Patellaria atrata CBS 101060</name>
    <dbReference type="NCBI Taxonomy" id="1346257"/>
    <lineage>
        <taxon>Eukaryota</taxon>
        <taxon>Fungi</taxon>
        <taxon>Dikarya</taxon>
        <taxon>Ascomycota</taxon>
        <taxon>Pezizomycotina</taxon>
        <taxon>Dothideomycetes</taxon>
        <taxon>Dothideomycetes incertae sedis</taxon>
        <taxon>Patellariales</taxon>
        <taxon>Patellariaceae</taxon>
        <taxon>Patellaria</taxon>
    </lineage>
</organism>
<evidence type="ECO:0000259" key="1">
    <source>
        <dbReference type="PROSITE" id="PS50181"/>
    </source>
</evidence>
<dbReference type="Gene3D" id="1.20.1280.50">
    <property type="match status" value="1"/>
</dbReference>
<accession>A0A9P4S1N9</accession>
<feature type="domain" description="F-box" evidence="1">
    <location>
        <begin position="19"/>
        <end position="67"/>
    </location>
</feature>
<dbReference type="Proteomes" id="UP000799429">
    <property type="component" value="Unassembled WGS sequence"/>
</dbReference>
<reference evidence="2" key="1">
    <citation type="journal article" date="2020" name="Stud. Mycol.">
        <title>101 Dothideomycetes genomes: a test case for predicting lifestyles and emergence of pathogens.</title>
        <authorList>
            <person name="Haridas S."/>
            <person name="Albert R."/>
            <person name="Binder M."/>
            <person name="Bloem J."/>
            <person name="Labutti K."/>
            <person name="Salamov A."/>
            <person name="Andreopoulos B."/>
            <person name="Baker S."/>
            <person name="Barry K."/>
            <person name="Bills G."/>
            <person name="Bluhm B."/>
            <person name="Cannon C."/>
            <person name="Castanera R."/>
            <person name="Culley D."/>
            <person name="Daum C."/>
            <person name="Ezra D."/>
            <person name="Gonzalez J."/>
            <person name="Henrissat B."/>
            <person name="Kuo A."/>
            <person name="Liang C."/>
            <person name="Lipzen A."/>
            <person name="Lutzoni F."/>
            <person name="Magnuson J."/>
            <person name="Mondo S."/>
            <person name="Nolan M."/>
            <person name="Ohm R."/>
            <person name="Pangilinan J."/>
            <person name="Park H.-J."/>
            <person name="Ramirez L."/>
            <person name="Alfaro M."/>
            <person name="Sun H."/>
            <person name="Tritt A."/>
            <person name="Yoshinaga Y."/>
            <person name="Zwiers L.-H."/>
            <person name="Turgeon B."/>
            <person name="Goodwin S."/>
            <person name="Spatafora J."/>
            <person name="Crous P."/>
            <person name="Grigoriev I."/>
        </authorList>
    </citation>
    <scope>NUCLEOTIDE SEQUENCE</scope>
    <source>
        <strain evidence="2">CBS 101060</strain>
    </source>
</reference>
<comment type="caution">
    <text evidence="2">The sequence shown here is derived from an EMBL/GenBank/DDBJ whole genome shotgun (WGS) entry which is preliminary data.</text>
</comment>
<dbReference type="EMBL" id="MU006115">
    <property type="protein sequence ID" value="KAF2834737.1"/>
    <property type="molecule type" value="Genomic_DNA"/>
</dbReference>
<proteinExistence type="predicted"/>
<dbReference type="AlphaFoldDB" id="A0A9P4S1N9"/>
<dbReference type="Pfam" id="PF12937">
    <property type="entry name" value="F-box-like"/>
    <property type="match status" value="1"/>
</dbReference>